<proteinExistence type="predicted"/>
<feature type="transmembrane region" description="Helical" evidence="5">
    <location>
        <begin position="84"/>
        <end position="117"/>
    </location>
</feature>
<evidence type="ECO:0000313" key="6">
    <source>
        <dbReference type="EMBL" id="CAB4882947.1"/>
    </source>
</evidence>
<comment type="subcellular location">
    <subcellularLocation>
        <location evidence="1">Endomembrane system</location>
        <topology evidence="1">Multi-pass membrane protein</topology>
    </subcellularLocation>
</comment>
<dbReference type="Gene3D" id="1.20.120.1630">
    <property type="match status" value="1"/>
</dbReference>
<keyword evidence="2 5" id="KW-0812">Transmembrane</keyword>
<keyword evidence="3 5" id="KW-1133">Transmembrane helix</keyword>
<dbReference type="PANTHER" id="PTHR43847">
    <property type="entry name" value="BLL3993 PROTEIN"/>
    <property type="match status" value="1"/>
</dbReference>
<evidence type="ECO:0000256" key="2">
    <source>
        <dbReference type="ARBA" id="ARBA00022692"/>
    </source>
</evidence>
<dbReference type="AlphaFoldDB" id="A0A6J7EHS0"/>
<evidence type="ECO:0000256" key="1">
    <source>
        <dbReference type="ARBA" id="ARBA00004127"/>
    </source>
</evidence>
<dbReference type="InterPro" id="IPR052527">
    <property type="entry name" value="Metal_cation-efflux_comp"/>
</dbReference>
<dbReference type="Pfam" id="PF04191">
    <property type="entry name" value="PEMT"/>
    <property type="match status" value="1"/>
</dbReference>
<feature type="transmembrane region" description="Helical" evidence="5">
    <location>
        <begin position="31"/>
        <end position="50"/>
    </location>
</feature>
<dbReference type="PANTHER" id="PTHR43847:SF1">
    <property type="entry name" value="BLL3993 PROTEIN"/>
    <property type="match status" value="1"/>
</dbReference>
<name>A0A6J7EHS0_9ZZZZ</name>
<keyword evidence="4 5" id="KW-0472">Membrane</keyword>
<dbReference type="GO" id="GO:0012505">
    <property type="term" value="C:endomembrane system"/>
    <property type="evidence" value="ECO:0007669"/>
    <property type="project" value="UniProtKB-SubCell"/>
</dbReference>
<dbReference type="InterPro" id="IPR007318">
    <property type="entry name" value="Phopholipid_MeTrfase"/>
</dbReference>
<feature type="transmembrane region" description="Helical" evidence="5">
    <location>
        <begin position="6"/>
        <end position="24"/>
    </location>
</feature>
<organism evidence="6">
    <name type="scientific">freshwater metagenome</name>
    <dbReference type="NCBI Taxonomy" id="449393"/>
    <lineage>
        <taxon>unclassified sequences</taxon>
        <taxon>metagenomes</taxon>
        <taxon>ecological metagenomes</taxon>
    </lineage>
</organism>
<gene>
    <name evidence="6" type="ORF">UFOPK3402_01481</name>
</gene>
<dbReference type="EMBL" id="CAFBLS010000203">
    <property type="protein sequence ID" value="CAB4882947.1"/>
    <property type="molecule type" value="Genomic_DNA"/>
</dbReference>
<evidence type="ECO:0000256" key="3">
    <source>
        <dbReference type="ARBA" id="ARBA00022989"/>
    </source>
</evidence>
<protein>
    <submittedName>
        <fullName evidence="6">Unannotated protein</fullName>
    </submittedName>
</protein>
<sequence length="157" mass="16744">MSTRAIGWAWVAAQFAALAVLLLLPWRTPSLVSIVLGAVVAMAGVLLGLATSRALGSAFTPTPVPIRGAGLRMTGVYARVRHPMYGAVLLIVLGLLIAAGSPWGWAWGVALVVFFVLKSRWEDSLLHTAHGSEWEAWANRTGALVPRRMPPRTKPGA</sequence>
<evidence type="ECO:0000256" key="4">
    <source>
        <dbReference type="ARBA" id="ARBA00023136"/>
    </source>
</evidence>
<accession>A0A6J7EHS0</accession>
<evidence type="ECO:0000256" key="5">
    <source>
        <dbReference type="SAM" id="Phobius"/>
    </source>
</evidence>
<reference evidence="6" key="1">
    <citation type="submission" date="2020-05" db="EMBL/GenBank/DDBJ databases">
        <authorList>
            <person name="Chiriac C."/>
            <person name="Salcher M."/>
            <person name="Ghai R."/>
            <person name="Kavagutti S V."/>
        </authorList>
    </citation>
    <scope>NUCLEOTIDE SEQUENCE</scope>
</reference>